<dbReference type="InterPro" id="IPR009057">
    <property type="entry name" value="Homeodomain-like_sf"/>
</dbReference>
<dbReference type="Proteomes" id="UP000758701">
    <property type="component" value="Unassembled WGS sequence"/>
</dbReference>
<protein>
    <submittedName>
        <fullName evidence="7">TetR/AcrR family transcriptional regulator</fullName>
    </submittedName>
</protein>
<dbReference type="InterPro" id="IPR050109">
    <property type="entry name" value="HTH-type_TetR-like_transc_reg"/>
</dbReference>
<feature type="compositionally biased region" description="Pro residues" evidence="5">
    <location>
        <begin position="1"/>
        <end position="11"/>
    </location>
</feature>
<feature type="domain" description="HTH tetR-type" evidence="6">
    <location>
        <begin position="45"/>
        <end position="105"/>
    </location>
</feature>
<feature type="region of interest" description="Disordered" evidence="5">
    <location>
        <begin position="1"/>
        <end position="31"/>
    </location>
</feature>
<evidence type="ECO:0000256" key="4">
    <source>
        <dbReference type="PROSITE-ProRule" id="PRU00335"/>
    </source>
</evidence>
<keyword evidence="1" id="KW-0805">Transcription regulation</keyword>
<organism evidence="7 8">
    <name type="scientific">Streptomyces olivaceus</name>
    <dbReference type="NCBI Taxonomy" id="47716"/>
    <lineage>
        <taxon>Bacteria</taxon>
        <taxon>Bacillati</taxon>
        <taxon>Actinomycetota</taxon>
        <taxon>Actinomycetes</taxon>
        <taxon>Kitasatosporales</taxon>
        <taxon>Streptomycetaceae</taxon>
        <taxon>Streptomyces</taxon>
    </lineage>
</organism>
<dbReference type="SUPFAM" id="SSF48498">
    <property type="entry name" value="Tetracyclin repressor-like, C-terminal domain"/>
    <property type="match status" value="1"/>
</dbReference>
<dbReference type="PANTHER" id="PTHR30055">
    <property type="entry name" value="HTH-TYPE TRANSCRIPTIONAL REGULATOR RUTR"/>
    <property type="match status" value="1"/>
</dbReference>
<evidence type="ECO:0000256" key="1">
    <source>
        <dbReference type="ARBA" id="ARBA00023015"/>
    </source>
</evidence>
<name>A0ABS7W493_STROV</name>
<evidence type="ECO:0000313" key="8">
    <source>
        <dbReference type="Proteomes" id="UP000758701"/>
    </source>
</evidence>
<keyword evidence="2 4" id="KW-0238">DNA-binding</keyword>
<sequence length="247" mass="26112">MMQFPPTPQPAPRHGTSGIEYSESPPGAVPFPDPVAGPVPRVPRDEVRRRLLAAAAQSFAERGYEDSRLEDIAHTAGFTKGAVYSNFAGKAELFGAVLGAGADTEFSLVMDEIRDTEHFAEAVGAASRTVARRIVGDAGRGQLALEFAARAARDEGTREILTPLRRLQRAAASRSIGQVAEHTGAELVAAPDVAALILHCLCNGLSNERIADPEAIDAAAVEQALTTVLTALVVRPAETDTETPRNP</sequence>
<comment type="caution">
    <text evidence="7">The sequence shown here is derived from an EMBL/GenBank/DDBJ whole genome shotgun (WGS) entry which is preliminary data.</text>
</comment>
<keyword evidence="8" id="KW-1185">Reference proteome</keyword>
<evidence type="ECO:0000256" key="3">
    <source>
        <dbReference type="ARBA" id="ARBA00023163"/>
    </source>
</evidence>
<dbReference type="PRINTS" id="PR00455">
    <property type="entry name" value="HTHTETR"/>
</dbReference>
<dbReference type="InterPro" id="IPR036271">
    <property type="entry name" value="Tet_transcr_reg_TetR-rel_C_sf"/>
</dbReference>
<proteinExistence type="predicted"/>
<dbReference type="SUPFAM" id="SSF46689">
    <property type="entry name" value="Homeodomain-like"/>
    <property type="match status" value="1"/>
</dbReference>
<feature type="DNA-binding region" description="H-T-H motif" evidence="4">
    <location>
        <begin position="68"/>
        <end position="87"/>
    </location>
</feature>
<dbReference type="PANTHER" id="PTHR30055:SF234">
    <property type="entry name" value="HTH-TYPE TRANSCRIPTIONAL REGULATOR BETI"/>
    <property type="match status" value="1"/>
</dbReference>
<evidence type="ECO:0000313" key="7">
    <source>
        <dbReference type="EMBL" id="MBZ6152799.1"/>
    </source>
</evidence>
<evidence type="ECO:0000256" key="2">
    <source>
        <dbReference type="ARBA" id="ARBA00023125"/>
    </source>
</evidence>
<dbReference type="InterPro" id="IPR001647">
    <property type="entry name" value="HTH_TetR"/>
</dbReference>
<evidence type="ECO:0000256" key="5">
    <source>
        <dbReference type="SAM" id="MobiDB-lite"/>
    </source>
</evidence>
<dbReference type="Gene3D" id="1.10.357.10">
    <property type="entry name" value="Tetracycline Repressor, domain 2"/>
    <property type="match status" value="1"/>
</dbReference>
<accession>A0ABS7W493</accession>
<gene>
    <name evidence="7" type="ORF">KVH32_16755</name>
</gene>
<keyword evidence="3" id="KW-0804">Transcription</keyword>
<dbReference type="EMBL" id="JAHSTP010000005">
    <property type="protein sequence ID" value="MBZ6152799.1"/>
    <property type="molecule type" value="Genomic_DNA"/>
</dbReference>
<dbReference type="PROSITE" id="PS50977">
    <property type="entry name" value="HTH_TETR_2"/>
    <property type="match status" value="1"/>
</dbReference>
<reference evidence="7 8" key="1">
    <citation type="submission" date="2021-06" db="EMBL/GenBank/DDBJ databases">
        <title>Ecological speciation of a Streptomyces species isolated from different habitats and geographic origins.</title>
        <authorList>
            <person name="Wang J."/>
        </authorList>
    </citation>
    <scope>NUCLEOTIDE SEQUENCE [LARGE SCALE GENOMIC DNA]</scope>
    <source>
        <strain evidence="7 8">FXJ8.012</strain>
    </source>
</reference>
<dbReference type="Pfam" id="PF00440">
    <property type="entry name" value="TetR_N"/>
    <property type="match status" value="1"/>
</dbReference>
<evidence type="ECO:0000259" key="6">
    <source>
        <dbReference type="PROSITE" id="PS50977"/>
    </source>
</evidence>